<dbReference type="RefSeq" id="WP_344175414.1">
    <property type="nucleotide sequence ID" value="NZ_BAAANC010000002.1"/>
</dbReference>
<protein>
    <recommendedName>
        <fullName evidence="4">HNH endonuclease</fullName>
    </recommendedName>
</protein>
<evidence type="ECO:0000313" key="2">
    <source>
        <dbReference type="EMBL" id="GAA1531162.1"/>
    </source>
</evidence>
<keyword evidence="3" id="KW-1185">Reference proteome</keyword>
<comment type="caution">
    <text evidence="2">The sequence shown here is derived from an EMBL/GenBank/DDBJ whole genome shotgun (WGS) entry which is preliminary data.</text>
</comment>
<dbReference type="Proteomes" id="UP001500363">
    <property type="component" value="Unassembled WGS sequence"/>
</dbReference>
<organism evidence="2 3">
    <name type="scientific">Kribbella lupini</name>
    <dbReference type="NCBI Taxonomy" id="291602"/>
    <lineage>
        <taxon>Bacteria</taxon>
        <taxon>Bacillati</taxon>
        <taxon>Actinomycetota</taxon>
        <taxon>Actinomycetes</taxon>
        <taxon>Propionibacteriales</taxon>
        <taxon>Kribbellaceae</taxon>
        <taxon>Kribbella</taxon>
    </lineage>
</organism>
<name>A0ABP4LT58_9ACTN</name>
<accession>A0ABP4LT58</accession>
<gene>
    <name evidence="2" type="ORF">GCM10009741_36590</name>
</gene>
<sequence length="222" mass="24465">MTGQPEWVELWDGRSWPGTVRDGLPEFRRRQAPAGLATRRQLRSKGLCPGGQEPFARLTWKRSDRFAWLYVEANAKPKRTATDAQLAAVEKALAARKVCAECGPVDHFVRTTDHLCGDCHSDGVEPRPDQGATWRTLHNWMDDADDSADDDPAVEASAAVDQAAQAVEQAAGERRARDDAAERDGQFARWHTDDTDRAPARGHHDEFPAGDESWPGVEVGAA</sequence>
<feature type="compositionally biased region" description="Basic and acidic residues" evidence="1">
    <location>
        <begin position="171"/>
        <end position="207"/>
    </location>
</feature>
<dbReference type="EMBL" id="BAAANC010000002">
    <property type="protein sequence ID" value="GAA1531162.1"/>
    <property type="molecule type" value="Genomic_DNA"/>
</dbReference>
<dbReference type="InterPro" id="IPR048142">
    <property type="entry name" value="QRL_CxxC_CxxC"/>
</dbReference>
<evidence type="ECO:0000256" key="1">
    <source>
        <dbReference type="SAM" id="MobiDB-lite"/>
    </source>
</evidence>
<proteinExistence type="predicted"/>
<evidence type="ECO:0000313" key="3">
    <source>
        <dbReference type="Proteomes" id="UP001500363"/>
    </source>
</evidence>
<reference evidence="3" key="1">
    <citation type="journal article" date="2019" name="Int. J. Syst. Evol. Microbiol.">
        <title>The Global Catalogue of Microorganisms (GCM) 10K type strain sequencing project: providing services to taxonomists for standard genome sequencing and annotation.</title>
        <authorList>
            <consortium name="The Broad Institute Genomics Platform"/>
            <consortium name="The Broad Institute Genome Sequencing Center for Infectious Disease"/>
            <person name="Wu L."/>
            <person name="Ma J."/>
        </authorList>
    </citation>
    <scope>NUCLEOTIDE SEQUENCE [LARGE SCALE GENOMIC DNA]</scope>
    <source>
        <strain evidence="3">JCM 14303</strain>
    </source>
</reference>
<dbReference type="NCBIfam" id="NF041638">
    <property type="entry name" value="QRL_CxxC_CxxC"/>
    <property type="match status" value="1"/>
</dbReference>
<evidence type="ECO:0008006" key="4">
    <source>
        <dbReference type="Google" id="ProtNLM"/>
    </source>
</evidence>
<feature type="region of interest" description="Disordered" evidence="1">
    <location>
        <begin position="165"/>
        <end position="222"/>
    </location>
</feature>